<accession>F2Y9T7</accession>
<dbReference type="EMBL" id="HQ849410">
    <property type="protein sequence ID" value="ADZ99042.1"/>
    <property type="molecule type" value="mRNA"/>
</dbReference>
<organism evidence="1">
    <name type="scientific">Physarum polycephalum</name>
    <name type="common">Many-headed slime mold</name>
    <name type="synonym">Badhamia polycephala</name>
    <dbReference type="NCBI Taxonomy" id="5791"/>
    <lineage>
        <taxon>Eukaryota</taxon>
        <taxon>Amoebozoa</taxon>
        <taxon>Evosea</taxon>
        <taxon>Eumycetozoa</taxon>
        <taxon>Myxogastria</taxon>
        <taxon>Myxogastromycetidae</taxon>
        <taxon>Physariida</taxon>
        <taxon>Physaraceae</taxon>
        <taxon>Physarum</taxon>
    </lineage>
</organism>
<protein>
    <submittedName>
        <fullName evidence="1">Hypothetical mitochondrial protein 23</fullName>
    </submittedName>
</protein>
<sequence length="168" mass="20275">MKSLVFSKFNKFIYYPDLANKFILSSFQDIQTTPKYYIYLKYIFSQRRNYNYIAVKALMMLTSVFPKRCLMNTKLIILKYTPTRCHSVIYLRLNFYDFIPTINYFSYRPSEPSTVMHGHLKESKHFIFPGFIKHLKLPHWERLVTISFNQSSINNLYPLFFHKTAYLD</sequence>
<proteinExistence type="evidence at transcript level"/>
<dbReference type="AlphaFoldDB" id="F2Y9T7"/>
<geneLocation type="mitochondrion" evidence="1"/>
<keyword evidence="1" id="KW-0496">Mitochondrion</keyword>
<evidence type="ECO:0000313" key="1">
    <source>
        <dbReference type="EMBL" id="ADZ99042.1"/>
    </source>
</evidence>
<gene>
    <name evidence="1" type="primary">php23</name>
</gene>
<name>F2Y9T7_PHYPO</name>
<reference evidence="1" key="1">
    <citation type="journal article" date="2011" name="Nucleic Acids Res.">
        <title>Complete characterization of the edited transcriptome of the mitochondrion of Physarum polycephalum using deep sequencing of RNA.</title>
        <authorList>
            <person name="Bundschuh R."/>
            <person name="Altmuller J."/>
            <person name="Becker C."/>
            <person name="Nurnberg P."/>
            <person name="Gott J.M."/>
        </authorList>
    </citation>
    <scope>NUCLEOTIDE SEQUENCE</scope>
    <source>
        <strain evidence="1">M3CVIII</strain>
    </source>
</reference>